<evidence type="ECO:0000313" key="1">
    <source>
        <dbReference type="EMBL" id="MBP1875625.1"/>
    </source>
</evidence>
<protein>
    <submittedName>
        <fullName evidence="1">Uncharacterized protein</fullName>
    </submittedName>
</protein>
<dbReference type="EMBL" id="JAGGJR010000011">
    <property type="protein sequence ID" value="MBP1875625.1"/>
    <property type="molecule type" value="Genomic_DNA"/>
</dbReference>
<gene>
    <name evidence="1" type="ORF">J2Z19_005361</name>
</gene>
<name>A0ACC5T3C4_ENSAD</name>
<proteinExistence type="predicted"/>
<reference evidence="1" key="1">
    <citation type="submission" date="2021-03" db="EMBL/GenBank/DDBJ databases">
        <title>Genomic Encyclopedia of Type Strains, Phase IV (KMG-IV): sequencing the most valuable type-strain genomes for metagenomic binning, comparative biology and taxonomic classification.</title>
        <authorList>
            <person name="Goeker M."/>
        </authorList>
    </citation>
    <scope>NUCLEOTIDE SEQUENCE</scope>
    <source>
        <strain evidence="1">DSM 18131</strain>
    </source>
</reference>
<dbReference type="Proteomes" id="UP000823773">
    <property type="component" value="Unassembled WGS sequence"/>
</dbReference>
<evidence type="ECO:0000313" key="2">
    <source>
        <dbReference type="Proteomes" id="UP000823773"/>
    </source>
</evidence>
<organism evidence="1 2">
    <name type="scientific">Ensifer adhaerens</name>
    <name type="common">Sinorhizobium morelense</name>
    <dbReference type="NCBI Taxonomy" id="106592"/>
    <lineage>
        <taxon>Bacteria</taxon>
        <taxon>Pseudomonadati</taxon>
        <taxon>Pseudomonadota</taxon>
        <taxon>Alphaproteobacteria</taxon>
        <taxon>Hyphomicrobiales</taxon>
        <taxon>Rhizobiaceae</taxon>
        <taxon>Sinorhizobium/Ensifer group</taxon>
        <taxon>Ensifer</taxon>
    </lineage>
</organism>
<comment type="caution">
    <text evidence="1">The sequence shown here is derived from an EMBL/GenBank/DDBJ whole genome shotgun (WGS) entry which is preliminary data.</text>
</comment>
<accession>A0ACC5T3C4</accession>
<keyword evidence="2" id="KW-1185">Reference proteome</keyword>
<sequence>MTTKTSKTSASFSSSTSTFSYSYEEHGIRDQALREQLETSAAHIFDLGRRTTEQTFELGDHLAQAADLLADGRFDRWVKMRCGLSARSARNNMAVFRNLGQFRDDLVDLSIGATVLYHLSSATPDQVKAAIAFAEENKRLQVADVKAILNGGEEGEDKPEKDDQSDIGGITGLKALIAAKFREGLKAFIAHVVAICQAIEAALAKPRVIKEALAKEIQDIARVARQELESLALFIEPELDWGRNTKPTKFPKKSGWAEVNDTLYTLGGIDSWPKSKEMRDWLALHVLPVLGWAVSKQRKPEWPLVAAKTSAPEPAVPVEAASVADRYVADRHDVAPEMSAEVATGADVTEDGIARFGKALEEATGGFMTVTREVPRNRKQFAKVPPLADDAVVEAEPMPAVTP</sequence>